<dbReference type="AlphaFoldDB" id="A0A177WK70"/>
<organism evidence="5 6">
    <name type="scientific">Batrachochytrium dendrobatidis (strain JEL423)</name>
    <dbReference type="NCBI Taxonomy" id="403673"/>
    <lineage>
        <taxon>Eukaryota</taxon>
        <taxon>Fungi</taxon>
        <taxon>Fungi incertae sedis</taxon>
        <taxon>Chytridiomycota</taxon>
        <taxon>Chytridiomycota incertae sedis</taxon>
        <taxon>Chytridiomycetes</taxon>
        <taxon>Rhizophydiales</taxon>
        <taxon>Rhizophydiales incertae sedis</taxon>
        <taxon>Batrachochytrium</taxon>
    </lineage>
</organism>
<feature type="region of interest" description="Disordered" evidence="3">
    <location>
        <begin position="30"/>
        <end position="77"/>
    </location>
</feature>
<dbReference type="GO" id="GO:0016042">
    <property type="term" value="P:lipid catabolic process"/>
    <property type="evidence" value="ECO:0007669"/>
    <property type="project" value="UniProtKB-KW"/>
</dbReference>
<reference evidence="5 6" key="2">
    <citation type="submission" date="2016-05" db="EMBL/GenBank/DDBJ databases">
        <title>Lineage-specific infection strategies underlie the spectrum of fungal disease in amphibians.</title>
        <authorList>
            <person name="Cuomo C.A."/>
            <person name="Farrer R.A."/>
            <person name="James T."/>
            <person name="Longcore J."/>
            <person name="Birren B."/>
        </authorList>
    </citation>
    <scope>NUCLEOTIDE SEQUENCE [LARGE SCALE GENOMIC DNA]</scope>
    <source>
        <strain evidence="5 6">JEL423</strain>
    </source>
</reference>
<evidence type="ECO:0000313" key="6">
    <source>
        <dbReference type="Proteomes" id="UP000077115"/>
    </source>
</evidence>
<keyword evidence="1" id="KW-0442">Lipid degradation</keyword>
<evidence type="ECO:0000256" key="1">
    <source>
        <dbReference type="ARBA" id="ARBA00022963"/>
    </source>
</evidence>
<dbReference type="SUPFAM" id="SSF53474">
    <property type="entry name" value="alpha/beta-Hydrolases"/>
    <property type="match status" value="1"/>
</dbReference>
<dbReference type="Proteomes" id="UP000077115">
    <property type="component" value="Unassembled WGS sequence"/>
</dbReference>
<accession>A0A177WK70</accession>
<dbReference type="PANTHER" id="PTHR11005">
    <property type="entry name" value="LYSOSOMAL ACID LIPASE-RELATED"/>
    <property type="match status" value="1"/>
</dbReference>
<dbReference type="SMR" id="A0A177WK70"/>
<dbReference type="Pfam" id="PF00561">
    <property type="entry name" value="Abhydrolase_1"/>
    <property type="match status" value="1"/>
</dbReference>
<dbReference type="EMBL" id="DS022304">
    <property type="protein sequence ID" value="OAJ40528.1"/>
    <property type="molecule type" value="Genomic_DNA"/>
</dbReference>
<evidence type="ECO:0000256" key="2">
    <source>
        <dbReference type="ARBA" id="ARBA00023098"/>
    </source>
</evidence>
<reference evidence="5 6" key="1">
    <citation type="submission" date="2006-10" db="EMBL/GenBank/DDBJ databases">
        <title>The Genome Sequence of Batrachochytrium dendrobatidis JEL423.</title>
        <authorList>
            <consortium name="The Broad Institute Genome Sequencing Platform"/>
            <person name="Birren B."/>
            <person name="Lander E."/>
            <person name="Galagan J."/>
            <person name="Cuomo C."/>
            <person name="Devon K."/>
            <person name="Jaffe D."/>
            <person name="Butler J."/>
            <person name="Alvarez P."/>
            <person name="Gnerre S."/>
            <person name="Grabherr M."/>
            <person name="Kleber M."/>
            <person name="Mauceli E."/>
            <person name="Brockman W."/>
            <person name="Young S."/>
            <person name="LaButti K."/>
            <person name="Sykes S."/>
            <person name="DeCaprio D."/>
            <person name="Crawford M."/>
            <person name="Koehrsen M."/>
            <person name="Engels R."/>
            <person name="Montgomery P."/>
            <person name="Pearson M."/>
            <person name="Howarth C."/>
            <person name="Larson L."/>
            <person name="White J."/>
            <person name="O'Leary S."/>
            <person name="Kodira C."/>
            <person name="Zeng Q."/>
            <person name="Yandava C."/>
            <person name="Alvarado L."/>
            <person name="Longcore J."/>
            <person name="James T."/>
        </authorList>
    </citation>
    <scope>NUCLEOTIDE SEQUENCE [LARGE SCALE GENOMIC DNA]</scope>
    <source>
        <strain evidence="5 6">JEL423</strain>
    </source>
</reference>
<gene>
    <name evidence="5" type="ORF">BDEG_24247</name>
</gene>
<evidence type="ECO:0000259" key="4">
    <source>
        <dbReference type="Pfam" id="PF00561"/>
    </source>
</evidence>
<dbReference type="eggNOG" id="KOG2624">
    <property type="taxonomic scope" value="Eukaryota"/>
</dbReference>
<feature type="compositionally biased region" description="Low complexity" evidence="3">
    <location>
        <begin position="48"/>
        <end position="70"/>
    </location>
</feature>
<proteinExistence type="predicted"/>
<protein>
    <recommendedName>
        <fullName evidence="4">AB hydrolase-1 domain-containing protein</fullName>
    </recommendedName>
</protein>
<dbReference type="VEuPathDB" id="FungiDB:BDEG_24247"/>
<sequence length="533" mass="59440">MHRKLPFQSHYVTTKDGYILNLHRIPGSRANNIPRSAQMSGDRPLSESKSANGTAANSTTATSWSTTDASQPEERGLANVSHFPTKPVVLLWHGFLMCSEVWVCSPDPTSSLAITLAEAGYDVWLGNTRGNKYSCKHTSFKPNGERFWDFSMDQLALCDLPDSIEYILQVTGVSSLTYIGFSQGTAQGFAALSLSTKLNSQINLFIALAPATKPHGLENKTIDSLVHVSPEFIYLLFGHRVLLSSALLWQSILSPETFSSIIDMACRFLFGWKANYMDAKHIVYRHLYSYSSVKIVVHWFQIMKTGRFQMYDDLPPMMPNGVEGYHIPRFPTSQIQTPIAIIYGGKDTLPDMDYILKNTPMPSYILKIEEYEHLQFLWGSGISKVIFPAILGLLHNHTQAFTDTQSFAGHSSSEFQSTSESLLDTGGELEGFHYKSNCKRHDCNSVKDADIRSVPWISRQEIHQLLQLGEEDHLSTDSTQVVGRGSSISVQQVLDSVSQHKQLFPLELANFVDIKSNGPAVYLDGLSTPQFPA</sequence>
<keyword evidence="2" id="KW-0443">Lipid metabolism</keyword>
<feature type="domain" description="AB hydrolase-1" evidence="4">
    <location>
        <begin position="87"/>
        <end position="379"/>
    </location>
</feature>
<dbReference type="InterPro" id="IPR029058">
    <property type="entry name" value="AB_hydrolase_fold"/>
</dbReference>
<evidence type="ECO:0000313" key="5">
    <source>
        <dbReference type="EMBL" id="OAJ40528.1"/>
    </source>
</evidence>
<name>A0A177WK70_BATDL</name>
<dbReference type="Gene3D" id="3.40.50.1820">
    <property type="entry name" value="alpha/beta hydrolase"/>
    <property type="match status" value="1"/>
</dbReference>
<evidence type="ECO:0000256" key="3">
    <source>
        <dbReference type="SAM" id="MobiDB-lite"/>
    </source>
</evidence>
<feature type="compositionally biased region" description="Polar residues" evidence="3">
    <location>
        <begin position="30"/>
        <end position="39"/>
    </location>
</feature>
<dbReference type="InterPro" id="IPR000073">
    <property type="entry name" value="AB_hydrolase_1"/>
</dbReference>